<accession>A0ABP8G504</accession>
<evidence type="ECO:0000259" key="2">
    <source>
        <dbReference type="PROSITE" id="PS50878"/>
    </source>
</evidence>
<dbReference type="RefSeq" id="WP_345210428.1">
    <property type="nucleotide sequence ID" value="NZ_BAABFT010000003.1"/>
</dbReference>
<evidence type="ECO:0000313" key="4">
    <source>
        <dbReference type="Proteomes" id="UP001500582"/>
    </source>
</evidence>
<dbReference type="Pfam" id="PF00078">
    <property type="entry name" value="RVT_1"/>
    <property type="match status" value="1"/>
</dbReference>
<sequence>MTKTTILTEVASVKALKTAWQLLNKSNRDSRGISSITIKNFEDRLDSNLEKLSTELLSGKFRFSPVRGTTIKKKNLQAKLVSPQGHLKNLRPLRIPEIKDRVVHKALAIAIESHISHAFNLKNDSSFAYQKGKGIENAILKMGMYFNTGYKIILEADIIKFFDTINSLELIKKVQTALPDDSINTLLADAVKQQIGNIDELKSKKVFELYFENSEAGIPQGNALSPLLANVYLSSFDEKMSTSGFKLIRYADDFIVMCKTFEEAGNAYEIALDELQNKLNLKLHPLGADSKTRIVDPRQHEFSFLSVRFDGEKFTIHPQKLKEFFLKLKCLVSKQSRSELYPNEEIGLFQALTKLKNLTDGWIAAYYFLDCDRQIDELDKFINILLVQIFEDFGLSLKKNVLVEESLKGQRRKNLALSLKQRKATGIKLCTETLNKVRDGISPLRQRIQELLIEEHS</sequence>
<comment type="caution">
    <text evidence="3">The sequence shown here is derived from an EMBL/GenBank/DDBJ whole genome shotgun (WGS) entry which is preliminary data.</text>
</comment>
<comment type="similarity">
    <text evidence="1">Belongs to the bacterial reverse transcriptase family.</text>
</comment>
<dbReference type="PROSITE" id="PS50878">
    <property type="entry name" value="RT_POL"/>
    <property type="match status" value="1"/>
</dbReference>
<dbReference type="PANTHER" id="PTHR34047:SF8">
    <property type="entry name" value="PROTEIN YKFC"/>
    <property type="match status" value="1"/>
</dbReference>
<keyword evidence="3" id="KW-0695">RNA-directed DNA polymerase</keyword>
<dbReference type="PANTHER" id="PTHR34047">
    <property type="entry name" value="NUCLEAR INTRON MATURASE 1, MITOCHONDRIAL-RELATED"/>
    <property type="match status" value="1"/>
</dbReference>
<reference evidence="4" key="1">
    <citation type="journal article" date="2019" name="Int. J. Syst. Evol. Microbiol.">
        <title>The Global Catalogue of Microorganisms (GCM) 10K type strain sequencing project: providing services to taxonomists for standard genome sequencing and annotation.</title>
        <authorList>
            <consortium name="The Broad Institute Genomics Platform"/>
            <consortium name="The Broad Institute Genome Sequencing Center for Infectious Disease"/>
            <person name="Wu L."/>
            <person name="Ma J."/>
        </authorList>
    </citation>
    <scope>NUCLEOTIDE SEQUENCE [LARGE SCALE GENOMIC DNA]</scope>
    <source>
        <strain evidence="4">JCM 17705</strain>
    </source>
</reference>
<dbReference type="SUPFAM" id="SSF56672">
    <property type="entry name" value="DNA/RNA polymerases"/>
    <property type="match status" value="1"/>
</dbReference>
<dbReference type="InterPro" id="IPR000477">
    <property type="entry name" value="RT_dom"/>
</dbReference>
<dbReference type="InterPro" id="IPR043502">
    <property type="entry name" value="DNA/RNA_pol_sf"/>
</dbReference>
<gene>
    <name evidence="3" type="primary">ltrA</name>
    <name evidence="3" type="ORF">GCM10023149_15250</name>
</gene>
<proteinExistence type="inferred from homology"/>
<dbReference type="CDD" id="cd01651">
    <property type="entry name" value="RT_G2_intron"/>
    <property type="match status" value="1"/>
</dbReference>
<evidence type="ECO:0000256" key="1">
    <source>
        <dbReference type="ARBA" id="ARBA00034120"/>
    </source>
</evidence>
<dbReference type="EMBL" id="BAABFT010000003">
    <property type="protein sequence ID" value="GAA4317613.1"/>
    <property type="molecule type" value="Genomic_DNA"/>
</dbReference>
<organism evidence="3 4">
    <name type="scientific">Mucilaginibacter gynuensis</name>
    <dbReference type="NCBI Taxonomy" id="1302236"/>
    <lineage>
        <taxon>Bacteria</taxon>
        <taxon>Pseudomonadati</taxon>
        <taxon>Bacteroidota</taxon>
        <taxon>Sphingobacteriia</taxon>
        <taxon>Sphingobacteriales</taxon>
        <taxon>Sphingobacteriaceae</taxon>
        <taxon>Mucilaginibacter</taxon>
    </lineage>
</organism>
<dbReference type="GO" id="GO:0003964">
    <property type="term" value="F:RNA-directed DNA polymerase activity"/>
    <property type="evidence" value="ECO:0007669"/>
    <property type="project" value="UniProtKB-KW"/>
</dbReference>
<feature type="domain" description="Reverse transcriptase" evidence="2">
    <location>
        <begin position="52"/>
        <end position="309"/>
    </location>
</feature>
<keyword evidence="3" id="KW-0808">Transferase</keyword>
<keyword evidence="4" id="KW-1185">Reference proteome</keyword>
<dbReference type="Proteomes" id="UP001500582">
    <property type="component" value="Unassembled WGS sequence"/>
</dbReference>
<evidence type="ECO:0000313" key="3">
    <source>
        <dbReference type="EMBL" id="GAA4317613.1"/>
    </source>
</evidence>
<keyword evidence="3" id="KW-0548">Nucleotidyltransferase</keyword>
<protein>
    <submittedName>
        <fullName evidence="3">Group II intron reverse transcriptase/maturase</fullName>
    </submittedName>
</protein>
<name>A0ABP8G504_9SPHI</name>
<dbReference type="InterPro" id="IPR051083">
    <property type="entry name" value="GrpII_Intron_Splice-Mob/Def"/>
</dbReference>